<proteinExistence type="predicted"/>
<keyword evidence="1" id="KW-0175">Coiled coil</keyword>
<dbReference type="EMBL" id="GDID01006131">
    <property type="protein sequence ID" value="JAP90475.1"/>
    <property type="molecule type" value="Transcribed_RNA"/>
</dbReference>
<accession>A0A146K3K9</accession>
<name>A0A146K3K9_9EUKA</name>
<organism evidence="2">
    <name type="scientific">Trepomonas sp. PC1</name>
    <dbReference type="NCBI Taxonomy" id="1076344"/>
    <lineage>
        <taxon>Eukaryota</taxon>
        <taxon>Metamonada</taxon>
        <taxon>Diplomonadida</taxon>
        <taxon>Hexamitidae</taxon>
        <taxon>Hexamitinae</taxon>
        <taxon>Trepomonas</taxon>
    </lineage>
</organism>
<gene>
    <name evidence="2" type="ORF">TPC1_30030</name>
</gene>
<protein>
    <submittedName>
        <fullName evidence="2">Uncharacterized protein</fullName>
    </submittedName>
</protein>
<feature type="coiled-coil region" evidence="1">
    <location>
        <begin position="1052"/>
        <end position="1079"/>
    </location>
</feature>
<reference evidence="2" key="1">
    <citation type="submission" date="2015-07" db="EMBL/GenBank/DDBJ databases">
        <title>Adaptation to a free-living lifestyle via gene acquisitions in the diplomonad Trepomonas sp. PC1.</title>
        <authorList>
            <person name="Xu F."/>
            <person name="Jerlstrom-Hultqvist J."/>
            <person name="Kolisko M."/>
            <person name="Simpson A.G.B."/>
            <person name="Roger A.J."/>
            <person name="Svard S.G."/>
            <person name="Andersson J.O."/>
        </authorList>
    </citation>
    <scope>NUCLEOTIDE SEQUENCE</scope>
    <source>
        <strain evidence="2">PC1</strain>
    </source>
</reference>
<sequence>NFKLIVQQMINIFQIADQKVKIYLIQMVLHLIELYPHMDAGNEMYALYNLISEQQVKPQQLKQTKNITEQLLNKTIAKKNLMGEHLTDYLQKDSDIKCQLPIEDDRLYKKFYQKIVQMQMEQKHYQAALQMLTKNIYGELQLLKYAIKCCVFFKNEEKLLQYVKNCQLGDDDYIELVEYLISIISNSQLPLFVVKELLEHCLEQIEEQMKSSGKVNSKFNAIKLQKYVICKEDISLIQITEKDQETQLQILFGSIEQNNLQKIDEIIQQMQQNVKQVKIEPIELSAEQSPQLQYISNIMKCCTMLLATKQFEQASRLFDFAKILIQKTKPNFEIFCAILHILVELAIWQKYSQKECDFSLLSKINKLQLNFKNHLQYFSQIDVQAFYSLLHSVIKNAFRAAVLGYNPIMTQLLSCDFDSYQDEVVKEIRKTVVDEKDCQQQVESSWRKHITCVKHPLWVLEAYQQFFNRNFDQVKEKASIIYCFSNTQLQKQLTRQISQFELELDLDRYFCELNFKLLAIADLHFQEMHFQQFHTKFVIDDNLVLERDLLQQTAKTFLQPAECSLQFENDRVKAGFSDTYPLKRQLELELYSQWLNLTVFNQIQLLDLHFYQIYYVGRLPARQFNEQEVQKFDLLLQKALQTENIPSVILAVNCLITNSGFNCVCNSQSVKVGCKFAIIRNILTLLEKFPEIIPTQLKMLKAISTQQIVYQLQNNPKQFLIENVEANDQLARWLIQEDQVKPINSFTECIGQCAGFNIVDLATEFVKEISHFFVQEKHSETDLLSKAVLDLIFTIETKTTQQKQMSCCYYQFIWQMNDEYLNQLLKLDREPRKQLLQKDKQQKQPTEFVIKHQIPMLAAILLKKEAEFGQQKTFAASEQNFNLSKQEVDFCLEQPEFRLLLKLLQSIKHLEFKQPDIYTAYLIEIQLQLKTQLFGLLDWDYQLLYLSSKAISDFEFSLIGQQLKISFAPEPFKFDDSKVSAQKDQLLYSKSIVSESLSQVMQESASIIQKLQLLQNFVLPESKQRPKQKVQLFVVLQQFSVHVKFDQSIAGVINYQLTRDNYQEEIEEFHQQRQQKRLHGLQQMDFACSGKLNLDNGFALIPSTLHTVSVAMSQKTPVLVLKLRQQADQLTSALVDPLQDFQLIAQATEKPNITQLQTLIEVKALKFPEEICDFIAQNQCCLLVLQNPNEFLVNQRLQMQKFNSKFVQLAFAEQPFAYKRTQRSGLQHTKNYLLHSELMPAILVNLGVGRVNYCQLFYNELSEQINKMNEKAAEKDQKKKEKTEFLFQNGVDVAGIRYEGK</sequence>
<evidence type="ECO:0000313" key="2">
    <source>
        <dbReference type="EMBL" id="JAP90475.1"/>
    </source>
</evidence>
<evidence type="ECO:0000256" key="1">
    <source>
        <dbReference type="SAM" id="Coils"/>
    </source>
</evidence>
<feature type="non-terminal residue" evidence="2">
    <location>
        <position position="1"/>
    </location>
</feature>